<proteinExistence type="predicted"/>
<protein>
    <submittedName>
        <fullName evidence="3">Prophage LambdaSa04, terminase, large subunit</fullName>
    </submittedName>
</protein>
<dbReference type="InterPro" id="IPR046461">
    <property type="entry name" value="TerL_ATPase"/>
</dbReference>
<evidence type="ECO:0000259" key="1">
    <source>
        <dbReference type="Pfam" id="PF03354"/>
    </source>
</evidence>
<dbReference type="Pfam" id="PF20441">
    <property type="entry name" value="TerL_nuclease"/>
    <property type="match status" value="1"/>
</dbReference>
<dbReference type="PANTHER" id="PTHR41287">
    <property type="match status" value="1"/>
</dbReference>
<dbReference type="InterPro" id="IPR046462">
    <property type="entry name" value="TerL_nuclease"/>
</dbReference>
<feature type="domain" description="Terminase large subunit-like ATPase" evidence="1">
    <location>
        <begin position="48"/>
        <end position="219"/>
    </location>
</feature>
<feature type="domain" description="Terminase large subunit-like endonuclease" evidence="2">
    <location>
        <begin position="231"/>
        <end position="512"/>
    </location>
</feature>
<gene>
    <name evidence="3" type="ORF">ERS132431_01072</name>
</gene>
<evidence type="ECO:0000313" key="3">
    <source>
        <dbReference type="EMBL" id="CYV37496.1"/>
    </source>
</evidence>
<dbReference type="EMBL" id="FIHS01000011">
    <property type="protein sequence ID" value="CYV37496.1"/>
    <property type="molecule type" value="Genomic_DNA"/>
</dbReference>
<sequence length="530" mass="60593">MSYHYEPSPFMLPTSHYDEAKADRAVTFINNLSHTKGKWAGKRFDLLPWQEQIVRDLFGIVKEDGNRQFLTAYIEIPKKNGKSELAAAIALYLLYADNEASAEVYGAACDRNQVSIVFDVAKQMVQMSRPLEKRSKIMGATKRIVNYSNAGFYQVLSAETGTKHGLNVSGLVFDEIHAQPNRHLYDVLTKGSGDAREQPLFFIITTAGTDRTSICYELHTKVLDILNGRKKDTSFYPVVYGLSDEDDWNDEANWRRANPSLGHTIGIDRVREAYQQALDNPAEENVFKQLRLNMWTSSSVAWIPEHVYAKGNDPIQYENLKGRSCYAGLDLSSTSDITAFVLVFPPRFEEENYIVLPYFWLPEDTLELRCRRDHVLYDVWERQGYIKTTEGNVVHYGFIEKFIEDLSEIYHIKEIAYDRWNATQMVQNLEGMGLTMVPFGQGYKDMSPPSKELYKLMMEGKIQHGGHPVLKWMGQNVVMRQDPAGNIKPDKEKSVEKIDGIVALIMGLDRCIRHQTDEGSVYDERGILSF</sequence>
<name>A0A0Z8IL33_STRSU</name>
<dbReference type="Pfam" id="PF03354">
    <property type="entry name" value="TerL_ATPase"/>
    <property type="match status" value="1"/>
</dbReference>
<accession>A0A0Z8IL33</accession>
<dbReference type="InterPro" id="IPR005021">
    <property type="entry name" value="Terminase_largesu-like"/>
</dbReference>
<evidence type="ECO:0000313" key="4">
    <source>
        <dbReference type="Proteomes" id="UP000071533"/>
    </source>
</evidence>
<organism evidence="3 4">
    <name type="scientific">Streptococcus suis</name>
    <dbReference type="NCBI Taxonomy" id="1307"/>
    <lineage>
        <taxon>Bacteria</taxon>
        <taxon>Bacillati</taxon>
        <taxon>Bacillota</taxon>
        <taxon>Bacilli</taxon>
        <taxon>Lactobacillales</taxon>
        <taxon>Streptococcaceae</taxon>
        <taxon>Streptococcus</taxon>
    </lineage>
</organism>
<dbReference type="GO" id="GO:0004519">
    <property type="term" value="F:endonuclease activity"/>
    <property type="evidence" value="ECO:0007669"/>
    <property type="project" value="InterPro"/>
</dbReference>
<dbReference type="RefSeq" id="WP_044689474.1">
    <property type="nucleotide sequence ID" value="NZ_CEHX01000014.1"/>
</dbReference>
<dbReference type="PANTHER" id="PTHR41287:SF1">
    <property type="entry name" value="PROTEIN YMFN"/>
    <property type="match status" value="1"/>
</dbReference>
<dbReference type="Gene3D" id="3.30.420.240">
    <property type="match status" value="1"/>
</dbReference>
<evidence type="ECO:0000259" key="2">
    <source>
        <dbReference type="Pfam" id="PF20441"/>
    </source>
</evidence>
<dbReference type="Gene3D" id="3.40.50.300">
    <property type="entry name" value="P-loop containing nucleotide triphosphate hydrolases"/>
    <property type="match status" value="1"/>
</dbReference>
<dbReference type="Proteomes" id="UP000071533">
    <property type="component" value="Unassembled WGS sequence"/>
</dbReference>
<reference evidence="3 4" key="1">
    <citation type="submission" date="2016-02" db="EMBL/GenBank/DDBJ databases">
        <authorList>
            <consortium name="Pathogen Informatics"/>
        </authorList>
    </citation>
    <scope>NUCLEOTIDE SEQUENCE [LARGE SCALE GENOMIC DNA]</scope>
    <source>
        <strain evidence="3 4">LSS69</strain>
    </source>
</reference>
<dbReference type="AlphaFoldDB" id="A0A0Z8IL33"/>
<dbReference type="InterPro" id="IPR027417">
    <property type="entry name" value="P-loop_NTPase"/>
</dbReference>